<dbReference type="Proteomes" id="UP000435138">
    <property type="component" value="Unassembled WGS sequence"/>
</dbReference>
<reference evidence="1 2" key="1">
    <citation type="submission" date="2019-11" db="EMBL/GenBank/DDBJ databases">
        <title>Genome analysis of Rhizobacterium cereale a novel genus and species isolated from maize roots in North Spain.</title>
        <authorList>
            <person name="Menendez E."/>
            <person name="Flores-Felix J.D."/>
            <person name="Ramirez-Bahena M.-H."/>
            <person name="Igual J.M."/>
            <person name="Garcia-Fraile P."/>
            <person name="Peix A."/>
            <person name="Velazquez E."/>
        </authorList>
    </citation>
    <scope>NUCLEOTIDE SEQUENCE [LARGE SCALE GENOMIC DNA]</scope>
    <source>
        <strain evidence="1 2">RZME27</strain>
    </source>
</reference>
<gene>
    <name evidence="1" type="ORF">GAO09_10665</name>
</gene>
<dbReference type="RefSeq" id="WP_153353997.1">
    <property type="nucleotide sequence ID" value="NZ_WIXI01000041.1"/>
</dbReference>
<organism evidence="1 2">
    <name type="scientific">Endobacterium cereale</name>
    <dbReference type="NCBI Taxonomy" id="2663029"/>
    <lineage>
        <taxon>Bacteria</taxon>
        <taxon>Pseudomonadati</taxon>
        <taxon>Pseudomonadota</taxon>
        <taxon>Alphaproteobacteria</taxon>
        <taxon>Hyphomicrobiales</taxon>
        <taxon>Rhizobiaceae</taxon>
        <taxon>Endobacterium</taxon>
    </lineage>
</organism>
<proteinExistence type="predicted"/>
<accession>A0A6A8ABD8</accession>
<dbReference type="EMBL" id="WIXI01000041">
    <property type="protein sequence ID" value="MQY46506.1"/>
    <property type="molecule type" value="Genomic_DNA"/>
</dbReference>
<dbReference type="AlphaFoldDB" id="A0A6A8ABD8"/>
<name>A0A6A8ABD8_9HYPH</name>
<protein>
    <submittedName>
        <fullName evidence="1">Uncharacterized protein</fullName>
    </submittedName>
</protein>
<comment type="caution">
    <text evidence="1">The sequence shown here is derived from an EMBL/GenBank/DDBJ whole genome shotgun (WGS) entry which is preliminary data.</text>
</comment>
<sequence>MASSLGIATRVQFSEVRHLLPQDCWAIKSERAGREFENETVLMLEGDHRLASLDLDDPLGTDDHVFLVFIRGALTVDGTIRNQDTEGASGLIVDGNLTCRNAVVGGQQIYVSGNFNVQDLFWGDYNHGELLVKGNASARLFLTTEQYSFSISGVSNFERWIFDRDGDEGWRLDDPDALGDFIDSTFITDDDDSAPLARDEILSALRAGQVVIQAPQQAESGSTVHDIFPDQNVIPDNIRRVAAADNLVAGGDDDALGSLEFWSDDLFIRLMLLPDGKNAPERKLYFQLDEKIAVLVGLFNRPPTFLGRVTAAIKSLVGQPREQHLIKLWRNVEDEGTWAYLDTSAPAEVHDLVQRGWDTAMQSVVNRRRVRKDLDPGTLRGLLALPLAEPYDDFYDDDRNGLWVGSLYCSFRQADAKPGDTQMLRVTASEDDTDLVFFEIVQMADGSECVLIKHMDDLDEEEYTYPWLAGGDALDTALRMFAAAKRNLERGNKALLRGERVADDGFAIKHWRHKGYLKSRVP</sequence>
<evidence type="ECO:0000313" key="2">
    <source>
        <dbReference type="Proteomes" id="UP000435138"/>
    </source>
</evidence>
<evidence type="ECO:0000313" key="1">
    <source>
        <dbReference type="EMBL" id="MQY46506.1"/>
    </source>
</evidence>
<keyword evidence="2" id="KW-1185">Reference proteome</keyword>